<reference evidence="1" key="1">
    <citation type="submission" date="2020-12" db="EMBL/GenBank/DDBJ databases">
        <title>Vagococcus allomyrinae sp. nov. and Enterococcus lavae sp. nov., isolated from the larvae of Allomyrina dichotoma.</title>
        <authorList>
            <person name="Lee S.D."/>
        </authorList>
    </citation>
    <scope>NUCLEOTIDE SEQUENCE</scope>
    <source>
        <strain evidence="1">BWB3-3</strain>
    </source>
</reference>
<protein>
    <submittedName>
        <fullName evidence="1">Uncharacterized protein</fullName>
    </submittedName>
</protein>
<comment type="caution">
    <text evidence="1">The sequence shown here is derived from an EMBL/GenBank/DDBJ whole genome shotgun (WGS) entry which is preliminary data.</text>
</comment>
<gene>
    <name evidence="1" type="ORF">I6N95_26490</name>
</gene>
<dbReference type="AlphaFoldDB" id="A0A940SXW9"/>
<proteinExistence type="predicted"/>
<dbReference type="RefSeq" id="WP_209533116.1">
    <property type="nucleotide sequence ID" value="NZ_JAEEGA010000033.1"/>
</dbReference>
<sequence>MKKKLGAIVMTLGIAIVSFAFFQMESPKSRGPDKVVKIFEVQRHAIRAEEIRQTLNDRTYLSLNRFSEWQLEGIVLTDDKTESEGKSSENRLYSN</sequence>
<accession>A0A940SXW9</accession>
<evidence type="ECO:0000313" key="1">
    <source>
        <dbReference type="EMBL" id="MBP1044564.1"/>
    </source>
</evidence>
<dbReference type="Proteomes" id="UP000674938">
    <property type="component" value="Unassembled WGS sequence"/>
</dbReference>
<keyword evidence="2" id="KW-1185">Reference proteome</keyword>
<organism evidence="1 2">
    <name type="scientific">Vagococcus allomyrinae</name>
    <dbReference type="NCBI Taxonomy" id="2794353"/>
    <lineage>
        <taxon>Bacteria</taxon>
        <taxon>Bacillati</taxon>
        <taxon>Bacillota</taxon>
        <taxon>Bacilli</taxon>
        <taxon>Lactobacillales</taxon>
        <taxon>Enterococcaceae</taxon>
        <taxon>Vagococcus</taxon>
    </lineage>
</organism>
<dbReference type="EMBL" id="JAEEGA010000033">
    <property type="protein sequence ID" value="MBP1044564.1"/>
    <property type="molecule type" value="Genomic_DNA"/>
</dbReference>
<evidence type="ECO:0000313" key="2">
    <source>
        <dbReference type="Proteomes" id="UP000674938"/>
    </source>
</evidence>
<name>A0A940SXW9_9ENTE</name>